<protein>
    <submittedName>
        <fullName evidence="3">RlpA-like double-psi beta-barrel-protein domain-containing protein-containing protein</fullName>
    </submittedName>
</protein>
<evidence type="ECO:0000256" key="1">
    <source>
        <dbReference type="ARBA" id="ARBA00022729"/>
    </source>
</evidence>
<name>A0AAE0N9W3_9PEZI</name>
<dbReference type="CDD" id="cd22191">
    <property type="entry name" value="DPBB_RlpA_EXP_N-like"/>
    <property type="match status" value="1"/>
</dbReference>
<sequence length="163" mass="16993">MIATVIAPFAMFLAGCLACPHPLTDSPSAHHMAHAHAHAHMHHVDWNNNNVTAAVKRAAAGQYDGDITYYDVGLGACGHDDSGKGSITNIVAVSAALMGSGSDSDLCNRKVHIKGDNGNEVVATVRDKCPSCPEGGLDVSEKVFKEVVGSLGVGRAKVTWTFA</sequence>
<evidence type="ECO:0000256" key="2">
    <source>
        <dbReference type="SAM" id="SignalP"/>
    </source>
</evidence>
<dbReference type="Gene3D" id="2.40.40.10">
    <property type="entry name" value="RlpA-like domain"/>
    <property type="match status" value="1"/>
</dbReference>
<dbReference type="PANTHER" id="PTHR31836:SF28">
    <property type="entry name" value="SRCR DOMAIN-CONTAINING PROTEIN-RELATED"/>
    <property type="match status" value="1"/>
</dbReference>
<dbReference type="Proteomes" id="UP001285441">
    <property type="component" value="Unassembled WGS sequence"/>
</dbReference>
<keyword evidence="1 2" id="KW-0732">Signal</keyword>
<dbReference type="InterPro" id="IPR051477">
    <property type="entry name" value="Expansin_CellWall"/>
</dbReference>
<reference evidence="3" key="1">
    <citation type="journal article" date="2023" name="Mol. Phylogenet. Evol.">
        <title>Genome-scale phylogeny and comparative genomics of the fungal order Sordariales.</title>
        <authorList>
            <person name="Hensen N."/>
            <person name="Bonometti L."/>
            <person name="Westerberg I."/>
            <person name="Brannstrom I.O."/>
            <person name="Guillou S."/>
            <person name="Cros-Aarteil S."/>
            <person name="Calhoun S."/>
            <person name="Haridas S."/>
            <person name="Kuo A."/>
            <person name="Mondo S."/>
            <person name="Pangilinan J."/>
            <person name="Riley R."/>
            <person name="LaButti K."/>
            <person name="Andreopoulos B."/>
            <person name="Lipzen A."/>
            <person name="Chen C."/>
            <person name="Yan M."/>
            <person name="Daum C."/>
            <person name="Ng V."/>
            <person name="Clum A."/>
            <person name="Steindorff A."/>
            <person name="Ohm R.A."/>
            <person name="Martin F."/>
            <person name="Silar P."/>
            <person name="Natvig D.O."/>
            <person name="Lalanne C."/>
            <person name="Gautier V."/>
            <person name="Ament-Velasquez S.L."/>
            <person name="Kruys A."/>
            <person name="Hutchinson M.I."/>
            <person name="Powell A.J."/>
            <person name="Barry K."/>
            <person name="Miller A.N."/>
            <person name="Grigoriev I.V."/>
            <person name="Debuchy R."/>
            <person name="Gladieux P."/>
            <person name="Hiltunen Thoren M."/>
            <person name="Johannesson H."/>
        </authorList>
    </citation>
    <scope>NUCLEOTIDE SEQUENCE</scope>
    <source>
        <strain evidence="3">CBS 232.78</strain>
    </source>
</reference>
<keyword evidence="4" id="KW-1185">Reference proteome</keyword>
<feature type="signal peptide" evidence="2">
    <location>
        <begin position="1"/>
        <end position="18"/>
    </location>
</feature>
<reference evidence="3" key="2">
    <citation type="submission" date="2023-06" db="EMBL/GenBank/DDBJ databases">
        <authorList>
            <consortium name="Lawrence Berkeley National Laboratory"/>
            <person name="Haridas S."/>
            <person name="Hensen N."/>
            <person name="Bonometti L."/>
            <person name="Westerberg I."/>
            <person name="Brannstrom I.O."/>
            <person name="Guillou S."/>
            <person name="Cros-Aarteil S."/>
            <person name="Calhoun S."/>
            <person name="Kuo A."/>
            <person name="Mondo S."/>
            <person name="Pangilinan J."/>
            <person name="Riley R."/>
            <person name="LaButti K."/>
            <person name="Andreopoulos B."/>
            <person name="Lipzen A."/>
            <person name="Chen C."/>
            <person name="Yanf M."/>
            <person name="Daum C."/>
            <person name="Ng V."/>
            <person name="Clum A."/>
            <person name="Steindorff A."/>
            <person name="Ohm R."/>
            <person name="Martin F."/>
            <person name="Silar P."/>
            <person name="Natvig D."/>
            <person name="Lalanne C."/>
            <person name="Gautier V."/>
            <person name="Ament-velasquez S.L."/>
            <person name="Kruys A."/>
            <person name="Hutchinson M.I."/>
            <person name="Powell A.J."/>
            <person name="Barry K."/>
            <person name="Miller A.N."/>
            <person name="Grigoriev I.V."/>
            <person name="Debuchy R."/>
            <person name="Gladieux P."/>
            <person name="Thoren M.H."/>
            <person name="Johannesson H."/>
        </authorList>
    </citation>
    <scope>NUCLEOTIDE SEQUENCE</scope>
    <source>
        <strain evidence="3">CBS 232.78</strain>
    </source>
</reference>
<dbReference type="AlphaFoldDB" id="A0AAE0N9W3"/>
<gene>
    <name evidence="3" type="ORF">B0H63DRAFT_549099</name>
</gene>
<evidence type="ECO:0000313" key="3">
    <source>
        <dbReference type="EMBL" id="KAK3374819.1"/>
    </source>
</evidence>
<dbReference type="InterPro" id="IPR036908">
    <property type="entry name" value="RlpA-like_sf"/>
</dbReference>
<organism evidence="3 4">
    <name type="scientific">Podospora didyma</name>
    <dbReference type="NCBI Taxonomy" id="330526"/>
    <lineage>
        <taxon>Eukaryota</taxon>
        <taxon>Fungi</taxon>
        <taxon>Dikarya</taxon>
        <taxon>Ascomycota</taxon>
        <taxon>Pezizomycotina</taxon>
        <taxon>Sordariomycetes</taxon>
        <taxon>Sordariomycetidae</taxon>
        <taxon>Sordariales</taxon>
        <taxon>Podosporaceae</taxon>
        <taxon>Podospora</taxon>
    </lineage>
</organism>
<evidence type="ECO:0000313" key="4">
    <source>
        <dbReference type="Proteomes" id="UP001285441"/>
    </source>
</evidence>
<proteinExistence type="predicted"/>
<comment type="caution">
    <text evidence="3">The sequence shown here is derived from an EMBL/GenBank/DDBJ whole genome shotgun (WGS) entry which is preliminary data.</text>
</comment>
<dbReference type="PANTHER" id="PTHR31836">
    <property type="match status" value="1"/>
</dbReference>
<accession>A0AAE0N9W3</accession>
<dbReference type="SUPFAM" id="SSF50685">
    <property type="entry name" value="Barwin-like endoglucanases"/>
    <property type="match status" value="1"/>
</dbReference>
<dbReference type="EMBL" id="JAULSW010000007">
    <property type="protein sequence ID" value="KAK3374819.1"/>
    <property type="molecule type" value="Genomic_DNA"/>
</dbReference>
<feature type="chain" id="PRO_5042015867" evidence="2">
    <location>
        <begin position="19"/>
        <end position="163"/>
    </location>
</feature>